<dbReference type="KEGG" id="oho:Oweho_1698"/>
<accession>G8R0I2</accession>
<keyword evidence="2" id="KW-1185">Reference proteome</keyword>
<dbReference type="EMBL" id="CP003156">
    <property type="protein sequence ID" value="AEV32686.1"/>
    <property type="molecule type" value="Genomic_DNA"/>
</dbReference>
<organism evidence="1 2">
    <name type="scientific">Owenweeksia hongkongensis (strain DSM 17368 / CIP 108786 / JCM 12287 / NRRL B-23963 / UST20020801)</name>
    <dbReference type="NCBI Taxonomy" id="926562"/>
    <lineage>
        <taxon>Bacteria</taxon>
        <taxon>Pseudomonadati</taxon>
        <taxon>Bacteroidota</taxon>
        <taxon>Flavobacteriia</taxon>
        <taxon>Flavobacteriales</taxon>
        <taxon>Owenweeksiaceae</taxon>
        <taxon>Owenweeksia</taxon>
    </lineage>
</organism>
<protein>
    <submittedName>
        <fullName evidence="1">Uncharacterized protein</fullName>
    </submittedName>
</protein>
<evidence type="ECO:0000313" key="2">
    <source>
        <dbReference type="Proteomes" id="UP000005631"/>
    </source>
</evidence>
<sequence length="128" mass="14732">MVRFRFSKSNPNIHWHNDHEFRFENHMYDVVHQESTTDSLFLMCITDDQETSLFAQLSKLTNSHWNQSPAKKQSQQAVSALSTFYLSTNAEFTLSHVSQAHLQGSSFYFFIEKCWASSPDSPPPQGLA</sequence>
<reference evidence="1 2" key="1">
    <citation type="journal article" date="2012" name="Stand. Genomic Sci.">
        <title>Genome sequence of the orange-pigmented seawater bacterium Owenweeksia hongkongensis type strain (UST20020801(T)).</title>
        <authorList>
            <person name="Riedel T."/>
            <person name="Held B."/>
            <person name="Nolan M."/>
            <person name="Lucas S."/>
            <person name="Lapidus A."/>
            <person name="Tice H."/>
            <person name="Del Rio T.G."/>
            <person name="Cheng J.F."/>
            <person name="Han C."/>
            <person name="Tapia R."/>
            <person name="Goodwin L.A."/>
            <person name="Pitluck S."/>
            <person name="Liolios K."/>
            <person name="Mavromatis K."/>
            <person name="Pagani I."/>
            <person name="Ivanova N."/>
            <person name="Mikhailova N."/>
            <person name="Pati A."/>
            <person name="Chen A."/>
            <person name="Palaniappan K."/>
            <person name="Rohde M."/>
            <person name="Tindall B.J."/>
            <person name="Detter J.C."/>
            <person name="Goker M."/>
            <person name="Woyke T."/>
            <person name="Bristow J."/>
            <person name="Eisen J.A."/>
            <person name="Markowitz V."/>
            <person name="Hugenholtz P."/>
            <person name="Klenk H.P."/>
            <person name="Kyrpides N.C."/>
        </authorList>
    </citation>
    <scope>NUCLEOTIDE SEQUENCE</scope>
    <source>
        <strain evidence="2">DSM 17368 / JCM 12287 / NRRL B-23963</strain>
    </source>
</reference>
<dbReference type="Proteomes" id="UP000005631">
    <property type="component" value="Chromosome"/>
</dbReference>
<gene>
    <name evidence="1" type="ordered locus">Oweho_1698</name>
</gene>
<proteinExistence type="predicted"/>
<dbReference type="AlphaFoldDB" id="G8R0I2"/>
<evidence type="ECO:0000313" key="1">
    <source>
        <dbReference type="EMBL" id="AEV32686.1"/>
    </source>
</evidence>
<dbReference type="HOGENOM" id="CLU_1957377_0_0_10"/>
<name>G8R0I2_OWEHD</name>
<dbReference type="STRING" id="926562.Oweho_1698"/>